<protein>
    <submittedName>
        <fullName evidence="4">HTH-type sugar sensing transcriptional regulator TrmB</fullName>
    </submittedName>
</protein>
<dbReference type="InterPro" id="IPR051797">
    <property type="entry name" value="TrmB-like"/>
</dbReference>
<evidence type="ECO:0000259" key="3">
    <source>
        <dbReference type="Pfam" id="PF11495"/>
    </source>
</evidence>
<reference evidence="4 5" key="1">
    <citation type="submission" date="2016-02" db="EMBL/GenBank/DDBJ databases">
        <title>Genome sequence of Halalkalicoccus paucihalophilus DSM 24557.</title>
        <authorList>
            <person name="Poehlein A."/>
            <person name="Daniel R."/>
        </authorList>
    </citation>
    <scope>NUCLEOTIDE SEQUENCE [LARGE SCALE GENOMIC DNA]</scope>
    <source>
        <strain evidence="4 5">DSM 24557</strain>
    </source>
</reference>
<dbReference type="SUPFAM" id="SSF56024">
    <property type="entry name" value="Phospholipase D/nuclease"/>
    <property type="match status" value="1"/>
</dbReference>
<keyword evidence="5" id="KW-1185">Reference proteome</keyword>
<dbReference type="PANTHER" id="PTHR34293">
    <property type="entry name" value="HTH-TYPE TRANSCRIPTIONAL REGULATOR TRMBL2"/>
    <property type="match status" value="1"/>
</dbReference>
<dbReference type="PANTHER" id="PTHR34293:SF1">
    <property type="entry name" value="HTH-TYPE TRANSCRIPTIONAL REGULATOR TRMBL2"/>
    <property type="match status" value="1"/>
</dbReference>
<dbReference type="PATRIC" id="fig|1008153.3.peg.1743"/>
<dbReference type="SUPFAM" id="SSF46785">
    <property type="entry name" value="Winged helix' DNA-binding domain"/>
    <property type="match status" value="1"/>
</dbReference>
<dbReference type="InterPro" id="IPR002831">
    <property type="entry name" value="Tscrpt_reg_TrmB_N"/>
</dbReference>
<dbReference type="SUPFAM" id="SSF159071">
    <property type="entry name" value="TrmB C-terminal domain-like"/>
    <property type="match status" value="1"/>
</dbReference>
<evidence type="ECO:0000313" key="5">
    <source>
        <dbReference type="Proteomes" id="UP000075321"/>
    </source>
</evidence>
<name>A0A151AG39_9EURY</name>
<organism evidence="4 5">
    <name type="scientific">Halalkalicoccus paucihalophilus</name>
    <dbReference type="NCBI Taxonomy" id="1008153"/>
    <lineage>
        <taxon>Archaea</taxon>
        <taxon>Methanobacteriati</taxon>
        <taxon>Methanobacteriota</taxon>
        <taxon>Stenosarchaea group</taxon>
        <taxon>Halobacteria</taxon>
        <taxon>Halobacteriales</taxon>
        <taxon>Halococcaceae</taxon>
        <taxon>Halalkalicoccus</taxon>
    </lineage>
</organism>
<comment type="caution">
    <text evidence="4">The sequence shown here is derived from an EMBL/GenBank/DDBJ whole genome shotgun (WGS) entry which is preliminary data.</text>
</comment>
<dbReference type="Pfam" id="PF11495">
    <property type="entry name" value="Regulator_TrmB"/>
    <property type="match status" value="1"/>
</dbReference>
<dbReference type="InterPro" id="IPR036390">
    <property type="entry name" value="WH_DNA-bd_sf"/>
</dbReference>
<accession>A0A151AG39</accession>
<evidence type="ECO:0000256" key="1">
    <source>
        <dbReference type="ARBA" id="ARBA00007287"/>
    </source>
</evidence>
<comment type="similarity">
    <text evidence="1">Belongs to the transcriptional regulator TrmB family.</text>
</comment>
<dbReference type="RefSeq" id="WP_066381460.1">
    <property type="nucleotide sequence ID" value="NZ_LTAZ01000004.1"/>
</dbReference>
<proteinExistence type="inferred from homology"/>
<feature type="domain" description="Transcription regulator TrmB C-terminal" evidence="3">
    <location>
        <begin position="112"/>
        <end position="353"/>
    </location>
</feature>
<feature type="domain" description="Transcription regulator TrmB N-terminal" evidence="2">
    <location>
        <begin position="10"/>
        <end position="67"/>
    </location>
</feature>
<dbReference type="OrthoDB" id="96194at2157"/>
<dbReference type="EMBL" id="LTAZ01000004">
    <property type="protein sequence ID" value="KYH26616.1"/>
    <property type="molecule type" value="Genomic_DNA"/>
</dbReference>
<dbReference type="Gene3D" id="2.30.30.690">
    <property type="match status" value="1"/>
</dbReference>
<evidence type="ECO:0000259" key="2">
    <source>
        <dbReference type="Pfam" id="PF01978"/>
    </source>
</evidence>
<dbReference type="InterPro" id="IPR021586">
    <property type="entry name" value="Tscrpt_reg_TrmB_C"/>
</dbReference>
<gene>
    <name evidence="4" type="primary">trmB_2</name>
    <name evidence="4" type="ORF">HAPAU_17150</name>
</gene>
<dbReference type="CDD" id="cd09124">
    <property type="entry name" value="PLDc_like_TrmB_middle"/>
    <property type="match status" value="1"/>
</dbReference>
<dbReference type="AlphaFoldDB" id="A0A151AG39"/>
<evidence type="ECO:0000313" key="4">
    <source>
        <dbReference type="EMBL" id="KYH26616.1"/>
    </source>
</evidence>
<dbReference type="Proteomes" id="UP000075321">
    <property type="component" value="Unassembled WGS sequence"/>
</dbReference>
<dbReference type="Gene3D" id="1.10.10.10">
    <property type="entry name" value="Winged helix-like DNA-binding domain superfamily/Winged helix DNA-binding domain"/>
    <property type="match status" value="1"/>
</dbReference>
<dbReference type="InterPro" id="IPR036388">
    <property type="entry name" value="WH-like_DNA-bd_sf"/>
</dbReference>
<dbReference type="Pfam" id="PF01978">
    <property type="entry name" value="TrmB"/>
    <property type="match status" value="1"/>
</dbReference>
<sequence>MSSDDLESVLEEGGLSPYQAAAFVALLDLGAASARTIAQTSNVPDPRIYDVLRDLEAAGYVETYEQEQLHARVSDLDRITEALASRAERFSWASEEVEDRYERPHAEIGEARIVGRFETVFDHAREAIEGATDRIQASLTTGELADLAPALAGALDRGVDVRLSLHGEHEDLPSPESLAEYCSEARYRPLPAPFVVLVDRSELCFVPHSGSVNEYGVIIDDRTHAYVFHWFFVLCLWDVWEVYYSGRATEPPITYAGLRECLRAVEPELAAGRTVLASVEGRWTATGEDCSFTGRIVDCVYTTQSTRTDVDSTIAAYAGQATLVIDTDDGERRVGGWGATLEEVEATRITIEAIE</sequence>